<name>A0ABY1X7G0_9HYPH</name>
<dbReference type="RefSeq" id="WP_130762902.1">
    <property type="nucleotide sequence ID" value="NZ_SILL01000001.1"/>
</dbReference>
<gene>
    <name evidence="1" type="ORF">ELH98_08795</name>
</gene>
<accession>A0ABY1X7G0</accession>
<evidence type="ECO:0000313" key="2">
    <source>
        <dbReference type="Proteomes" id="UP000291659"/>
    </source>
</evidence>
<dbReference type="Proteomes" id="UP000291659">
    <property type="component" value="Unassembled WGS sequence"/>
</dbReference>
<dbReference type="EMBL" id="SIOX01000001">
    <property type="protein sequence ID" value="TAX81156.1"/>
    <property type="molecule type" value="Genomic_DNA"/>
</dbReference>
<protein>
    <submittedName>
        <fullName evidence="1">Uncharacterized protein</fullName>
    </submittedName>
</protein>
<comment type="caution">
    <text evidence="1">The sequence shown here is derived from an EMBL/GenBank/DDBJ whole genome shotgun (WGS) entry which is preliminary data.</text>
</comment>
<sequence length="75" mass="8464">MKIAFKDAPDQWFKAFALAGVDLSQGGEFDATNAENPLERDLDWTKETFKQGEATIQSSHCFICYKGACVYCYEN</sequence>
<evidence type="ECO:0000313" key="1">
    <source>
        <dbReference type="EMBL" id="TAX81156.1"/>
    </source>
</evidence>
<proteinExistence type="predicted"/>
<organism evidence="1 2">
    <name type="scientific">Rhizobium ruizarguesonis</name>
    <dbReference type="NCBI Taxonomy" id="2081791"/>
    <lineage>
        <taxon>Bacteria</taxon>
        <taxon>Pseudomonadati</taxon>
        <taxon>Pseudomonadota</taxon>
        <taxon>Alphaproteobacteria</taxon>
        <taxon>Hyphomicrobiales</taxon>
        <taxon>Rhizobiaceae</taxon>
        <taxon>Rhizobium/Agrobacterium group</taxon>
        <taxon>Rhizobium</taxon>
    </lineage>
</organism>
<reference evidence="1 2" key="1">
    <citation type="submission" date="2019-02" db="EMBL/GenBank/DDBJ databases">
        <title>The genomic architecture of introgression among sibling species of bacteria.</title>
        <authorList>
            <person name="Cavassim M.I.A."/>
            <person name="Moeskjaer S."/>
            <person name="Moslemi C."/>
            <person name="Fields B."/>
            <person name="Bachmann A."/>
            <person name="Vilhjalmsson B."/>
            <person name="Schierup M.H."/>
            <person name="Young J.P.W."/>
            <person name="Andersen S.U."/>
        </authorList>
    </citation>
    <scope>NUCLEOTIDE SEQUENCE [LARGE SCALE GENOMIC DNA]</scope>
    <source>
        <strain evidence="1 2">SM141A</strain>
    </source>
</reference>
<keyword evidence="2" id="KW-1185">Reference proteome</keyword>